<protein>
    <submittedName>
        <fullName evidence="7">Uncharacterized protein</fullName>
    </submittedName>
</protein>
<comment type="similarity">
    <text evidence="1">Belongs to the peptidase S28 family.</text>
</comment>
<name>A0ABR0JID8_9EURO</name>
<dbReference type="InterPro" id="IPR029058">
    <property type="entry name" value="AB_hydrolase_fold"/>
</dbReference>
<proteinExistence type="inferred from homology"/>
<dbReference type="InterPro" id="IPR008758">
    <property type="entry name" value="Peptidase_S28"/>
</dbReference>
<organism evidence="7 8">
    <name type="scientific">Exophiala sideris</name>
    <dbReference type="NCBI Taxonomy" id="1016849"/>
    <lineage>
        <taxon>Eukaryota</taxon>
        <taxon>Fungi</taxon>
        <taxon>Dikarya</taxon>
        <taxon>Ascomycota</taxon>
        <taxon>Pezizomycotina</taxon>
        <taxon>Eurotiomycetes</taxon>
        <taxon>Chaetothyriomycetidae</taxon>
        <taxon>Chaetothyriales</taxon>
        <taxon>Herpotrichiellaceae</taxon>
        <taxon>Exophiala</taxon>
    </lineage>
</organism>
<keyword evidence="4" id="KW-0378">Hydrolase</keyword>
<feature type="signal peptide" evidence="6">
    <location>
        <begin position="1"/>
        <end position="18"/>
    </location>
</feature>
<dbReference type="SUPFAM" id="SSF53474">
    <property type="entry name" value="alpha/beta-Hydrolases"/>
    <property type="match status" value="1"/>
</dbReference>
<evidence type="ECO:0000313" key="8">
    <source>
        <dbReference type="Proteomes" id="UP001345691"/>
    </source>
</evidence>
<dbReference type="EMBL" id="JAVRRF010000005">
    <property type="protein sequence ID" value="KAK5065743.1"/>
    <property type="molecule type" value="Genomic_DNA"/>
</dbReference>
<dbReference type="Pfam" id="PF05577">
    <property type="entry name" value="Peptidase_S28"/>
    <property type="match status" value="1"/>
</dbReference>
<sequence length="512" mass="56827">MRSSIFLPVLSLALGCSAAPHESHQSIARQASTGNASIPGITPNQAPAVPPNQNDCHFQYYTQAIDHFGQHNGTFQQKYNIITDYFKPGGPIFFYQGEEQIYLDCVDTSIAVSWAQQTNGIAVVLEHRYFGESAPFGATDPTKQFEEYSYLTLDNVMADGVAFLDYLKKNVTGATDSKVIVFSGSYGGFLSTVYRQNHPEAIWGAIASAPPANAITNNSKAQDYYNWNIWLNNVYQDRSAEASSKIKNAVSVLEQRITSGTDLTSLKSELGLCNVPTTTDFPLIQVWIQNILNYAAEFNYATLRPGRASAALPLEVVVNITQTQTDPIQILNETLWMWFEPLGYYPCIDYKTNNALWPSVALIQQGVFQLVTCKYFPESSISDWPHGTIFGPAANPGAIYESSCDALLNVSTPTMAELQTKYKYTPEDLQNSTRIIWSLGQYDPTSAVSPNQPGINAPIMTTDRNVSRILYTSNMAHREDLFAPDPSDRDTVIQARAIELESIKGWLGWYDL</sequence>
<dbReference type="PANTHER" id="PTHR11010">
    <property type="entry name" value="PROTEASE S28 PRO-X CARBOXYPEPTIDASE-RELATED"/>
    <property type="match status" value="1"/>
</dbReference>
<dbReference type="Gene3D" id="1.20.120.980">
    <property type="entry name" value="Serine carboxypeptidase S28, SKS domain"/>
    <property type="match status" value="1"/>
</dbReference>
<accession>A0ABR0JID8</accession>
<evidence type="ECO:0000256" key="3">
    <source>
        <dbReference type="ARBA" id="ARBA00022729"/>
    </source>
</evidence>
<keyword evidence="3 6" id="KW-0732">Signal</keyword>
<evidence type="ECO:0000256" key="2">
    <source>
        <dbReference type="ARBA" id="ARBA00022670"/>
    </source>
</evidence>
<comment type="caution">
    <text evidence="7">The sequence shown here is derived from an EMBL/GenBank/DDBJ whole genome shotgun (WGS) entry which is preliminary data.</text>
</comment>
<evidence type="ECO:0000256" key="1">
    <source>
        <dbReference type="ARBA" id="ARBA00011079"/>
    </source>
</evidence>
<keyword evidence="5" id="KW-0325">Glycoprotein</keyword>
<keyword evidence="2" id="KW-0645">Protease</keyword>
<evidence type="ECO:0000256" key="5">
    <source>
        <dbReference type="ARBA" id="ARBA00023180"/>
    </source>
</evidence>
<evidence type="ECO:0000256" key="4">
    <source>
        <dbReference type="ARBA" id="ARBA00022801"/>
    </source>
</evidence>
<reference evidence="7 8" key="1">
    <citation type="submission" date="2023-08" db="EMBL/GenBank/DDBJ databases">
        <title>Black Yeasts Isolated from many extreme environments.</title>
        <authorList>
            <person name="Coleine C."/>
            <person name="Stajich J.E."/>
            <person name="Selbmann L."/>
        </authorList>
    </citation>
    <scope>NUCLEOTIDE SEQUENCE [LARGE SCALE GENOMIC DNA]</scope>
    <source>
        <strain evidence="7 8">CCFEE 6328</strain>
    </source>
</reference>
<keyword evidence="8" id="KW-1185">Reference proteome</keyword>
<dbReference type="Gene3D" id="3.40.50.1820">
    <property type="entry name" value="alpha/beta hydrolase"/>
    <property type="match status" value="1"/>
</dbReference>
<dbReference type="PANTHER" id="PTHR11010:SF38">
    <property type="entry name" value="LYSOSOMAL PRO-X CARBOXYPEPTIDASE"/>
    <property type="match status" value="1"/>
</dbReference>
<feature type="chain" id="PRO_5047206669" evidence="6">
    <location>
        <begin position="19"/>
        <end position="512"/>
    </location>
</feature>
<evidence type="ECO:0000313" key="7">
    <source>
        <dbReference type="EMBL" id="KAK5065743.1"/>
    </source>
</evidence>
<dbReference type="Proteomes" id="UP001345691">
    <property type="component" value="Unassembled WGS sequence"/>
</dbReference>
<dbReference type="PROSITE" id="PS51257">
    <property type="entry name" value="PROKAR_LIPOPROTEIN"/>
    <property type="match status" value="1"/>
</dbReference>
<dbReference type="InterPro" id="IPR042269">
    <property type="entry name" value="Ser_carbopepase_S28_SKS"/>
</dbReference>
<evidence type="ECO:0000256" key="6">
    <source>
        <dbReference type="SAM" id="SignalP"/>
    </source>
</evidence>
<gene>
    <name evidence="7" type="ORF">LTR69_003293</name>
</gene>